<dbReference type="Proteomes" id="UP000178198">
    <property type="component" value="Chromosome"/>
</dbReference>
<keyword evidence="2" id="KW-1185">Reference proteome</keyword>
<dbReference type="KEGG" id="fcm:BIW12_09205"/>
<name>A0A1D9PB95_9FLAO</name>
<proteinExistence type="predicted"/>
<dbReference type="AlphaFoldDB" id="A0A1D9PB95"/>
<dbReference type="EMBL" id="CP017774">
    <property type="protein sequence ID" value="AOZ99604.1"/>
    <property type="molecule type" value="Genomic_DNA"/>
</dbReference>
<evidence type="ECO:0000313" key="1">
    <source>
        <dbReference type="EMBL" id="AOZ99604.1"/>
    </source>
</evidence>
<evidence type="ECO:0000313" key="2">
    <source>
        <dbReference type="Proteomes" id="UP000178198"/>
    </source>
</evidence>
<accession>A0A1D9PB95</accession>
<sequence>MTIFEKPLNHRSMTAKKLLQPKRKAELQNLLQGFGRETVRKEVISVVMELRKVPLKEAQNIKTIFPAEVKEILNRFDYEIEA</sequence>
<reference evidence="1 2" key="1">
    <citation type="submission" date="2016-10" db="EMBL/GenBank/DDBJ databases">
        <title>Complete Genome Sequence of Flavobacterium sp. PK15.</title>
        <authorList>
            <person name="Ekwe A."/>
            <person name="Kim S.B."/>
        </authorList>
    </citation>
    <scope>NUCLEOTIDE SEQUENCE [LARGE SCALE GENOMIC DNA]</scope>
    <source>
        <strain evidence="1 2">PK15</strain>
    </source>
</reference>
<gene>
    <name evidence="1" type="ORF">BIW12_09205</name>
</gene>
<dbReference type="STRING" id="1306519.BIW12_09205"/>
<organism evidence="1 2">
    <name type="scientific">Flavobacterium commune</name>
    <dbReference type="NCBI Taxonomy" id="1306519"/>
    <lineage>
        <taxon>Bacteria</taxon>
        <taxon>Pseudomonadati</taxon>
        <taxon>Bacteroidota</taxon>
        <taxon>Flavobacteriia</taxon>
        <taxon>Flavobacteriales</taxon>
        <taxon>Flavobacteriaceae</taxon>
        <taxon>Flavobacterium</taxon>
    </lineage>
</organism>
<protein>
    <submittedName>
        <fullName evidence="1">Uncharacterized protein</fullName>
    </submittedName>
</protein>